<dbReference type="AlphaFoldDB" id="A0A8J3VUG7"/>
<reference evidence="2" key="1">
    <citation type="submission" date="2021-01" db="EMBL/GenBank/DDBJ databases">
        <title>Whole genome shotgun sequence of Rugosimonospora africana NBRC 104875.</title>
        <authorList>
            <person name="Komaki H."/>
            <person name="Tamura T."/>
        </authorList>
    </citation>
    <scope>NUCLEOTIDE SEQUENCE</scope>
    <source>
        <strain evidence="2">NBRC 104875</strain>
    </source>
</reference>
<feature type="region of interest" description="Disordered" evidence="1">
    <location>
        <begin position="50"/>
        <end position="75"/>
    </location>
</feature>
<accession>A0A8J3VUG7</accession>
<comment type="caution">
    <text evidence="2">The sequence shown here is derived from an EMBL/GenBank/DDBJ whole genome shotgun (WGS) entry which is preliminary data.</text>
</comment>
<dbReference type="EMBL" id="BONZ01000081">
    <property type="protein sequence ID" value="GIH19512.1"/>
    <property type="molecule type" value="Genomic_DNA"/>
</dbReference>
<sequence length="123" mass="13929">MVHRSAVRAVPALGIYAAAARHEWIKSREQLTDADYQRYFDHFDPDLYDPGRLGTCPTGTTSTRGPRAGPSGAVGDVVAKAGDHEDWEVFSRQRIDEGARLSDYYPLTPQSRQEYEEWRSSQR</sequence>
<evidence type="ECO:0000313" key="2">
    <source>
        <dbReference type="EMBL" id="GIH19512.1"/>
    </source>
</evidence>
<evidence type="ECO:0000313" key="3">
    <source>
        <dbReference type="Proteomes" id="UP000642748"/>
    </source>
</evidence>
<name>A0A8J3VUG7_9ACTN</name>
<organism evidence="2 3">
    <name type="scientific">Rugosimonospora africana</name>
    <dbReference type="NCBI Taxonomy" id="556532"/>
    <lineage>
        <taxon>Bacteria</taxon>
        <taxon>Bacillati</taxon>
        <taxon>Actinomycetota</taxon>
        <taxon>Actinomycetes</taxon>
        <taxon>Micromonosporales</taxon>
        <taxon>Micromonosporaceae</taxon>
        <taxon>Rugosimonospora</taxon>
    </lineage>
</organism>
<protein>
    <submittedName>
        <fullName evidence="2">Uncharacterized protein</fullName>
    </submittedName>
</protein>
<evidence type="ECO:0000256" key="1">
    <source>
        <dbReference type="SAM" id="MobiDB-lite"/>
    </source>
</evidence>
<proteinExistence type="predicted"/>
<keyword evidence="3" id="KW-1185">Reference proteome</keyword>
<dbReference type="RefSeq" id="WP_203922965.1">
    <property type="nucleotide sequence ID" value="NZ_BONZ01000081.1"/>
</dbReference>
<dbReference type="Proteomes" id="UP000642748">
    <property type="component" value="Unassembled WGS sequence"/>
</dbReference>
<gene>
    <name evidence="2" type="ORF">Raf01_76840</name>
</gene>